<dbReference type="Pfam" id="PF00560">
    <property type="entry name" value="LRR_1"/>
    <property type="match status" value="1"/>
</dbReference>
<dbReference type="PRINTS" id="PR00019">
    <property type="entry name" value="LEURICHRPT"/>
</dbReference>
<dbReference type="PROSITE" id="PS51450">
    <property type="entry name" value="LRR"/>
    <property type="match status" value="7"/>
</dbReference>
<keyword evidence="1" id="KW-0433">Leucine-rich repeat</keyword>
<proteinExistence type="predicted"/>
<dbReference type="InterPro" id="IPR032675">
    <property type="entry name" value="LRR_dom_sf"/>
</dbReference>
<dbReference type="EMBL" id="KK852657">
    <property type="protein sequence ID" value="KDR19203.1"/>
    <property type="molecule type" value="Genomic_DNA"/>
</dbReference>
<dbReference type="PANTHER" id="PTHR24369">
    <property type="entry name" value="ANTIGEN BSP, PUTATIVE-RELATED"/>
    <property type="match status" value="1"/>
</dbReference>
<gene>
    <name evidence="3" type="ORF">L798_06258</name>
</gene>
<dbReference type="STRING" id="136037.A0A067RIS2"/>
<protein>
    <submittedName>
        <fullName evidence="3">Insulin-like growth factor-binding protein complex acid labile chain</fullName>
    </submittedName>
</protein>
<dbReference type="SMART" id="SM00365">
    <property type="entry name" value="LRR_SD22"/>
    <property type="match status" value="11"/>
</dbReference>
<dbReference type="GO" id="GO:0005886">
    <property type="term" value="C:plasma membrane"/>
    <property type="evidence" value="ECO:0007669"/>
    <property type="project" value="TreeGrafter"/>
</dbReference>
<dbReference type="InterPro" id="IPR001611">
    <property type="entry name" value="Leu-rich_rpt"/>
</dbReference>
<dbReference type="AlphaFoldDB" id="A0A067RIS2"/>
<evidence type="ECO:0000313" key="4">
    <source>
        <dbReference type="Proteomes" id="UP000027135"/>
    </source>
</evidence>
<evidence type="ECO:0000313" key="3">
    <source>
        <dbReference type="EMBL" id="KDR19203.1"/>
    </source>
</evidence>
<organism evidence="3 4">
    <name type="scientific">Zootermopsis nevadensis</name>
    <name type="common">Dampwood termite</name>
    <dbReference type="NCBI Taxonomy" id="136037"/>
    <lineage>
        <taxon>Eukaryota</taxon>
        <taxon>Metazoa</taxon>
        <taxon>Ecdysozoa</taxon>
        <taxon>Arthropoda</taxon>
        <taxon>Hexapoda</taxon>
        <taxon>Insecta</taxon>
        <taxon>Pterygota</taxon>
        <taxon>Neoptera</taxon>
        <taxon>Polyneoptera</taxon>
        <taxon>Dictyoptera</taxon>
        <taxon>Blattodea</taxon>
        <taxon>Blattoidea</taxon>
        <taxon>Termitoidae</taxon>
        <taxon>Termopsidae</taxon>
        <taxon>Zootermopsis</taxon>
    </lineage>
</organism>
<evidence type="ECO:0000256" key="2">
    <source>
        <dbReference type="ARBA" id="ARBA00022737"/>
    </source>
</evidence>
<dbReference type="InParanoid" id="A0A067RIS2"/>
<dbReference type="SMART" id="SM00367">
    <property type="entry name" value="LRR_CC"/>
    <property type="match status" value="4"/>
</dbReference>
<dbReference type="OMA" id="TVCSEYN"/>
<dbReference type="Gene3D" id="3.80.10.10">
    <property type="entry name" value="Ribonuclease Inhibitor"/>
    <property type="match status" value="5"/>
</dbReference>
<accession>A0A067RIS2</accession>
<keyword evidence="4" id="KW-1185">Reference proteome</keyword>
<dbReference type="SUPFAM" id="SSF52058">
    <property type="entry name" value="L domain-like"/>
    <property type="match status" value="2"/>
</dbReference>
<name>A0A067RIS2_ZOONE</name>
<reference evidence="3 4" key="1">
    <citation type="journal article" date="2014" name="Nat. Commun.">
        <title>Molecular traces of alternative social organization in a termite genome.</title>
        <authorList>
            <person name="Terrapon N."/>
            <person name="Li C."/>
            <person name="Robertson H.M."/>
            <person name="Ji L."/>
            <person name="Meng X."/>
            <person name="Booth W."/>
            <person name="Chen Z."/>
            <person name="Childers C.P."/>
            <person name="Glastad K.M."/>
            <person name="Gokhale K."/>
            <person name="Gowin J."/>
            <person name="Gronenberg W."/>
            <person name="Hermansen R.A."/>
            <person name="Hu H."/>
            <person name="Hunt B.G."/>
            <person name="Huylmans A.K."/>
            <person name="Khalil S.M."/>
            <person name="Mitchell R.D."/>
            <person name="Munoz-Torres M.C."/>
            <person name="Mustard J.A."/>
            <person name="Pan H."/>
            <person name="Reese J.T."/>
            <person name="Scharf M.E."/>
            <person name="Sun F."/>
            <person name="Vogel H."/>
            <person name="Xiao J."/>
            <person name="Yang W."/>
            <person name="Yang Z."/>
            <person name="Yang Z."/>
            <person name="Zhou J."/>
            <person name="Zhu J."/>
            <person name="Brent C.S."/>
            <person name="Elsik C.G."/>
            <person name="Goodisman M.A."/>
            <person name="Liberles D.A."/>
            <person name="Roe R.M."/>
            <person name="Vargo E.L."/>
            <person name="Vilcinskas A."/>
            <person name="Wang J."/>
            <person name="Bornberg-Bauer E."/>
            <person name="Korb J."/>
            <person name="Zhang G."/>
            <person name="Liebig J."/>
        </authorList>
    </citation>
    <scope>NUCLEOTIDE SEQUENCE [LARGE SCALE GENOMIC DNA]</scope>
    <source>
        <tissue evidence="3">Whole organism</tissue>
    </source>
</reference>
<dbReference type="eggNOG" id="KOG0619">
    <property type="taxonomic scope" value="Eukaryota"/>
</dbReference>
<dbReference type="Proteomes" id="UP000027135">
    <property type="component" value="Unassembled WGS sequence"/>
</dbReference>
<dbReference type="Pfam" id="PF13855">
    <property type="entry name" value="LRR_8"/>
    <property type="match status" value="6"/>
</dbReference>
<evidence type="ECO:0000256" key="1">
    <source>
        <dbReference type="ARBA" id="ARBA00022614"/>
    </source>
</evidence>
<keyword evidence="2" id="KW-0677">Repeat</keyword>
<dbReference type="InterPro" id="IPR050541">
    <property type="entry name" value="LRR_TM_domain-containing"/>
</dbReference>
<dbReference type="SMART" id="SM00369">
    <property type="entry name" value="LRR_TYP"/>
    <property type="match status" value="19"/>
</dbReference>
<sequence length="670" mass="75512">MLHNLRHLDLSHNKISSVQPEAFRSLSQLEWFSLSHNRIKEFYDNAFESLGRVKYFDLSQNEIRVINPLCFANCSSLETLSIAHNNIGRIREQGLYGLFSLRHFDLSHNRLAHLSPDVFISGDLPPANNHGGTVCSEYNSLSYSLIVLKLDNNGISSLDKCVFVPTRGLQEIGLGANNLSALDHRTFLPLRDLTNHNLRHLDLSHNKISSVQPEAFRSLSQLEWFSLSHNRIKEFYDNAFESLGRVKYFDLSQNEIRVINPLCFANCSSLETLSIAHNNIGRIREQGLYGLFSLRHFDLSHNRLAHLSPDVFISGDLPPANNHGGTVCSEYNSLSYSLIVLKLDNNGISSLDKCVFVPTRGLQEIGLGANNLSALDHRTFLPLRDLTNLDLSFNRLSEVDDLAAEWMLRSATAVNLTVRIREHALYGLFSLTHFDLSNNRLAHLSPDVFISGDLPPANNHGGTVCSEYNSLNYSLIVLKLDNNEISSLDKCVFVPTRGLQEIGLGANNLSALDHRTFLPLRDLTNLDLSFNRLSEVDDLAAEWMLRSSIALNLAGNPWDCTCGVLYSAYKVLRADKERNITLVCERPEEGRGEPWNVLEEICERTTTEDIARTSNFSATYEVTGTEILTTAAILCVGIMAEFAMTRKIKKQDLNHLWWEDQVKRRQLLSE</sequence>
<dbReference type="InterPro" id="IPR003591">
    <property type="entry name" value="Leu-rich_rpt_typical-subtyp"/>
</dbReference>
<dbReference type="InterPro" id="IPR006553">
    <property type="entry name" value="Leu-rich_rpt_Cys-con_subtyp"/>
</dbReference>
<dbReference type="PANTHER" id="PTHR24369:SF213">
    <property type="entry name" value="INSULIN LIKE GROWTH FACTOR BINDING PROTEIN ACID LABILE SUBUNIT"/>
    <property type="match status" value="1"/>
</dbReference>